<sequence length="86" mass="9561">MIRYLRTTLLCFLILMMETIVLLDAKPIFGLLGGLLGLDHHHHHYDYGHAHYGPYSGYGGFGGYPIYAGGYGYPPPYGYGGPYFGK</sequence>
<feature type="chain" id="PRO_5035175480" evidence="1">
    <location>
        <begin position="26"/>
        <end position="86"/>
    </location>
</feature>
<evidence type="ECO:0000256" key="1">
    <source>
        <dbReference type="SAM" id="SignalP"/>
    </source>
</evidence>
<gene>
    <name evidence="2" type="ORF">DGAL_LOCUS12974</name>
</gene>
<comment type="caution">
    <text evidence="2">The sequence shown here is derived from an EMBL/GenBank/DDBJ whole genome shotgun (WGS) entry which is preliminary data.</text>
</comment>
<dbReference type="Proteomes" id="UP000789390">
    <property type="component" value="Unassembled WGS sequence"/>
</dbReference>
<feature type="signal peptide" evidence="1">
    <location>
        <begin position="1"/>
        <end position="25"/>
    </location>
</feature>
<accession>A0A8J2WS76</accession>
<dbReference type="AlphaFoldDB" id="A0A8J2WS76"/>
<evidence type="ECO:0000313" key="3">
    <source>
        <dbReference type="Proteomes" id="UP000789390"/>
    </source>
</evidence>
<reference evidence="2" key="1">
    <citation type="submission" date="2021-11" db="EMBL/GenBank/DDBJ databases">
        <authorList>
            <person name="Schell T."/>
        </authorList>
    </citation>
    <scope>NUCLEOTIDE SEQUENCE</scope>
    <source>
        <strain evidence="2">M5</strain>
    </source>
</reference>
<evidence type="ECO:0000313" key="2">
    <source>
        <dbReference type="EMBL" id="CAH0109496.1"/>
    </source>
</evidence>
<name>A0A8J2WS76_9CRUS</name>
<keyword evidence="3" id="KW-1185">Reference proteome</keyword>
<organism evidence="2 3">
    <name type="scientific">Daphnia galeata</name>
    <dbReference type="NCBI Taxonomy" id="27404"/>
    <lineage>
        <taxon>Eukaryota</taxon>
        <taxon>Metazoa</taxon>
        <taxon>Ecdysozoa</taxon>
        <taxon>Arthropoda</taxon>
        <taxon>Crustacea</taxon>
        <taxon>Branchiopoda</taxon>
        <taxon>Diplostraca</taxon>
        <taxon>Cladocera</taxon>
        <taxon>Anomopoda</taxon>
        <taxon>Daphniidae</taxon>
        <taxon>Daphnia</taxon>
    </lineage>
</organism>
<keyword evidence="1" id="KW-0732">Signal</keyword>
<proteinExistence type="predicted"/>
<dbReference type="EMBL" id="CAKKLH010000292">
    <property type="protein sequence ID" value="CAH0109496.1"/>
    <property type="molecule type" value="Genomic_DNA"/>
</dbReference>
<protein>
    <submittedName>
        <fullName evidence="2">Uncharacterized protein</fullName>
    </submittedName>
</protein>